<evidence type="ECO:0000313" key="1">
    <source>
        <dbReference type="EMBL" id="RML14168.1"/>
    </source>
</evidence>
<dbReference type="EMBL" id="RBNL01005187">
    <property type="protein sequence ID" value="RML14168.1"/>
    <property type="molecule type" value="Genomic_DNA"/>
</dbReference>
<gene>
    <name evidence="1" type="ORF">APX70_06847</name>
</gene>
<sequence>WRPLCGQSFNATGFTADHYSILEAATPCISKLFN</sequence>
<proteinExistence type="predicted"/>
<protein>
    <submittedName>
        <fullName evidence="1">Non-ribosomal peptide synthetase, terminal component</fullName>
    </submittedName>
</protein>
<comment type="caution">
    <text evidence="1">The sequence shown here is derived from an EMBL/GenBank/DDBJ whole genome shotgun (WGS) entry which is preliminary data.</text>
</comment>
<evidence type="ECO:0000313" key="2">
    <source>
        <dbReference type="Proteomes" id="UP000282378"/>
    </source>
</evidence>
<feature type="non-terminal residue" evidence="1">
    <location>
        <position position="1"/>
    </location>
</feature>
<dbReference type="AlphaFoldDB" id="A0A3M2TJ23"/>
<organism evidence="1 2">
    <name type="scientific">Pseudomonas syringae pv. maculicola</name>
    <dbReference type="NCBI Taxonomy" id="59511"/>
    <lineage>
        <taxon>Bacteria</taxon>
        <taxon>Pseudomonadati</taxon>
        <taxon>Pseudomonadota</taxon>
        <taxon>Gammaproteobacteria</taxon>
        <taxon>Pseudomonadales</taxon>
        <taxon>Pseudomonadaceae</taxon>
        <taxon>Pseudomonas</taxon>
    </lineage>
</organism>
<name>A0A3M2TJ23_PSEYM</name>
<dbReference type="Proteomes" id="UP000282378">
    <property type="component" value="Unassembled WGS sequence"/>
</dbReference>
<accession>A0A3M2TJ23</accession>
<reference evidence="1 2" key="1">
    <citation type="submission" date="2018-08" db="EMBL/GenBank/DDBJ databases">
        <title>Recombination of ecologically and evolutionarily significant loci maintains genetic cohesion in the Pseudomonas syringae species complex.</title>
        <authorList>
            <person name="Dillon M."/>
            <person name="Thakur S."/>
            <person name="Almeida R.N.D."/>
            <person name="Weir B.S."/>
            <person name="Guttman D.S."/>
        </authorList>
    </citation>
    <scope>NUCLEOTIDE SEQUENCE [LARGE SCALE GENOMIC DNA]</scope>
    <source>
        <strain evidence="1 2">88_10</strain>
    </source>
</reference>